<dbReference type="SMART" id="SM00388">
    <property type="entry name" value="HisKA"/>
    <property type="match status" value="1"/>
</dbReference>
<dbReference type="GO" id="GO:0030435">
    <property type="term" value="P:sporulation resulting in formation of a cellular spore"/>
    <property type="evidence" value="ECO:0007669"/>
    <property type="project" value="UniProtKB-KW"/>
</dbReference>
<dbReference type="CDD" id="cd00082">
    <property type="entry name" value="HisKA"/>
    <property type="match status" value="1"/>
</dbReference>
<dbReference type="GO" id="GO:0005524">
    <property type="term" value="F:ATP binding"/>
    <property type="evidence" value="ECO:0007669"/>
    <property type="project" value="UniProtKB-KW"/>
</dbReference>
<comment type="catalytic activity">
    <reaction evidence="1">
        <text>ATP + protein L-histidine = ADP + protein N-phospho-L-histidine.</text>
        <dbReference type="EC" id="2.7.13.3"/>
    </reaction>
</comment>
<dbReference type="Proteomes" id="UP000032512">
    <property type="component" value="Unassembled WGS sequence"/>
</dbReference>
<keyword evidence="4" id="KW-0808">Transferase</keyword>
<evidence type="ECO:0000256" key="3">
    <source>
        <dbReference type="ARBA" id="ARBA00022553"/>
    </source>
</evidence>
<feature type="transmembrane region" description="Helical" evidence="10">
    <location>
        <begin position="29"/>
        <end position="47"/>
    </location>
</feature>
<dbReference type="Pfam" id="PF13426">
    <property type="entry name" value="PAS_9"/>
    <property type="match status" value="1"/>
</dbReference>
<keyword evidence="6 12" id="KW-0418">Kinase</keyword>
<dbReference type="InterPro" id="IPR003661">
    <property type="entry name" value="HisK_dim/P_dom"/>
</dbReference>
<dbReference type="Pfam" id="PF02518">
    <property type="entry name" value="HATPase_c"/>
    <property type="match status" value="1"/>
</dbReference>
<keyword evidence="10" id="KW-0812">Transmembrane</keyword>
<dbReference type="InterPro" id="IPR003594">
    <property type="entry name" value="HATPase_dom"/>
</dbReference>
<evidence type="ECO:0000256" key="2">
    <source>
        <dbReference type="ARBA" id="ARBA00012438"/>
    </source>
</evidence>
<evidence type="ECO:0000256" key="1">
    <source>
        <dbReference type="ARBA" id="ARBA00000085"/>
    </source>
</evidence>
<dbReference type="SUPFAM" id="SSF55874">
    <property type="entry name" value="ATPase domain of HSP90 chaperone/DNA topoisomerase II/histidine kinase"/>
    <property type="match status" value="1"/>
</dbReference>
<evidence type="ECO:0000256" key="8">
    <source>
        <dbReference type="ARBA" id="ARBA00022969"/>
    </source>
</evidence>
<dbReference type="CDD" id="cd00075">
    <property type="entry name" value="HATPase"/>
    <property type="match status" value="1"/>
</dbReference>
<dbReference type="PANTHER" id="PTHR43065">
    <property type="entry name" value="SENSOR HISTIDINE KINASE"/>
    <property type="match status" value="1"/>
</dbReference>
<dbReference type="PANTHER" id="PTHR43065:SF34">
    <property type="entry name" value="SPORULATION KINASE A"/>
    <property type="match status" value="1"/>
</dbReference>
<evidence type="ECO:0000256" key="5">
    <source>
        <dbReference type="ARBA" id="ARBA00022741"/>
    </source>
</evidence>
<dbReference type="RefSeq" id="WP_044394631.1">
    <property type="nucleotide sequence ID" value="NZ_JXIQ01000108.1"/>
</dbReference>
<organism evidence="12 13">
    <name type="scientific">Mesobacillus subterraneus</name>
    <dbReference type="NCBI Taxonomy" id="285983"/>
    <lineage>
        <taxon>Bacteria</taxon>
        <taxon>Bacillati</taxon>
        <taxon>Bacillota</taxon>
        <taxon>Bacilli</taxon>
        <taxon>Bacillales</taxon>
        <taxon>Bacillaceae</taxon>
        <taxon>Mesobacillus</taxon>
    </lineage>
</organism>
<dbReference type="SUPFAM" id="SSF47384">
    <property type="entry name" value="Homodimeric domain of signal transducing histidine kinase"/>
    <property type="match status" value="1"/>
</dbReference>
<evidence type="ECO:0000259" key="11">
    <source>
        <dbReference type="PROSITE" id="PS50109"/>
    </source>
</evidence>
<comment type="caution">
    <text evidence="12">The sequence shown here is derived from an EMBL/GenBank/DDBJ whole genome shotgun (WGS) entry which is preliminary data.</text>
</comment>
<dbReference type="SUPFAM" id="SSF55785">
    <property type="entry name" value="PYP-like sensor domain (PAS domain)"/>
    <property type="match status" value="1"/>
</dbReference>
<evidence type="ECO:0000313" key="12">
    <source>
        <dbReference type="EMBL" id="KIY21409.1"/>
    </source>
</evidence>
<keyword evidence="7" id="KW-0067">ATP-binding</keyword>
<protein>
    <recommendedName>
        <fullName evidence="2">histidine kinase</fullName>
        <ecNumber evidence="2">2.7.13.3</ecNumber>
    </recommendedName>
</protein>
<evidence type="ECO:0000256" key="6">
    <source>
        <dbReference type="ARBA" id="ARBA00022777"/>
    </source>
</evidence>
<dbReference type="SMART" id="SM00387">
    <property type="entry name" value="HATPase_c"/>
    <property type="match status" value="1"/>
</dbReference>
<dbReference type="Gene3D" id="3.30.450.20">
    <property type="entry name" value="PAS domain"/>
    <property type="match status" value="1"/>
</dbReference>
<dbReference type="Gene3D" id="1.10.287.130">
    <property type="match status" value="1"/>
</dbReference>
<dbReference type="PATRIC" id="fig|285983.3.peg.1651"/>
<dbReference type="AlphaFoldDB" id="A0A0D6Z6M0"/>
<dbReference type="CDD" id="cd00130">
    <property type="entry name" value="PAS"/>
    <property type="match status" value="1"/>
</dbReference>
<proteinExistence type="predicted"/>
<dbReference type="EC" id="2.7.13.3" evidence="2"/>
<evidence type="ECO:0000313" key="13">
    <source>
        <dbReference type="Proteomes" id="UP000032512"/>
    </source>
</evidence>
<dbReference type="GO" id="GO:0000155">
    <property type="term" value="F:phosphorelay sensor kinase activity"/>
    <property type="evidence" value="ECO:0007669"/>
    <property type="project" value="InterPro"/>
</dbReference>
<sequence length="408" mass="46495">MKYWGRISLVLVSFLFTFYQYIYHAEPIFTIDFLIFTLLAYIVGWSYDKSRYNEKKANVAKENYIKLIDVMPQCIFIHQNEELIYVNQATVVLLGAESKEDLVGKSIFNFIKPEYQQLFLQRMMHAGKEKDPLNKMEYQIIRMDGSPLFFEGTSMKISFDSKEAILSVGKDISIVKEETANLLLKSEKLSMLGQMAAGIAHEIRNPLTSIKGFIQLLRSNYSNHYYFDIIFSELERINSILGEFLILSKPSVMIFEEQDVKTIVKDIITLSNTQSILNNVQIFLEVESDLPKINCNKNQLKQVFLNLLKNSIEAMATGGIIEVKIQNKGNGEVSVIIKDNGVGIPEDRIPTLGEPFYSTKEKGTGLGLMTSFKIIESHKGRMVINSKVNKGTVIEVIFPAITQQYLEV</sequence>
<dbReference type="EMBL" id="JXIQ01000108">
    <property type="protein sequence ID" value="KIY21409.1"/>
    <property type="molecule type" value="Genomic_DNA"/>
</dbReference>
<gene>
    <name evidence="12" type="ORF">UB32_14000</name>
</gene>
<keyword evidence="8" id="KW-0749">Sporulation</keyword>
<keyword evidence="10" id="KW-0472">Membrane</keyword>
<evidence type="ECO:0000256" key="10">
    <source>
        <dbReference type="SAM" id="Phobius"/>
    </source>
</evidence>
<dbReference type="InterPro" id="IPR036097">
    <property type="entry name" value="HisK_dim/P_sf"/>
</dbReference>
<dbReference type="NCBIfam" id="TIGR00229">
    <property type="entry name" value="sensory_box"/>
    <property type="match status" value="1"/>
</dbReference>
<accession>A0A0D6Z6M0</accession>
<dbReference type="PRINTS" id="PR00344">
    <property type="entry name" value="BCTRLSENSOR"/>
</dbReference>
<dbReference type="PROSITE" id="PS50109">
    <property type="entry name" value="HIS_KIN"/>
    <property type="match status" value="1"/>
</dbReference>
<feature type="domain" description="Histidine kinase" evidence="11">
    <location>
        <begin position="198"/>
        <end position="402"/>
    </location>
</feature>
<keyword evidence="3" id="KW-0597">Phosphoprotein</keyword>
<dbReference type="InterPro" id="IPR000014">
    <property type="entry name" value="PAS"/>
</dbReference>
<dbReference type="OrthoDB" id="9815750at2"/>
<dbReference type="SMART" id="SM00091">
    <property type="entry name" value="PAS"/>
    <property type="match status" value="1"/>
</dbReference>
<dbReference type="InterPro" id="IPR036890">
    <property type="entry name" value="HATPase_C_sf"/>
</dbReference>
<dbReference type="Pfam" id="PF00512">
    <property type="entry name" value="HisKA"/>
    <property type="match status" value="1"/>
</dbReference>
<name>A0A0D6Z6M0_9BACI</name>
<dbReference type="InterPro" id="IPR005467">
    <property type="entry name" value="His_kinase_dom"/>
</dbReference>
<keyword evidence="9" id="KW-0902">Two-component regulatory system</keyword>
<keyword evidence="10" id="KW-1133">Transmembrane helix</keyword>
<keyword evidence="5" id="KW-0547">Nucleotide-binding</keyword>
<dbReference type="Gene3D" id="3.30.565.10">
    <property type="entry name" value="Histidine kinase-like ATPase, C-terminal domain"/>
    <property type="match status" value="1"/>
</dbReference>
<keyword evidence="13" id="KW-1185">Reference proteome</keyword>
<feature type="transmembrane region" description="Helical" evidence="10">
    <location>
        <begin position="7"/>
        <end position="23"/>
    </location>
</feature>
<dbReference type="InterPro" id="IPR004358">
    <property type="entry name" value="Sig_transdc_His_kin-like_C"/>
</dbReference>
<evidence type="ECO:0000256" key="9">
    <source>
        <dbReference type="ARBA" id="ARBA00023012"/>
    </source>
</evidence>
<dbReference type="FunFam" id="1.10.287.130:FF:000040">
    <property type="entry name" value="PAS domain-containing sensor histidine kinase"/>
    <property type="match status" value="1"/>
</dbReference>
<reference evidence="12 13" key="1">
    <citation type="submission" date="2015-01" db="EMBL/GenBank/DDBJ databases">
        <title>Draft genome sequences of the supercritical CO2 tolerant bacteria Bacillus subterraneus MITOT1 and Bacillus cereus MIT0214.</title>
        <authorList>
            <person name="Peet K.C."/>
            <person name="Thompson J.R."/>
        </authorList>
    </citation>
    <scope>NUCLEOTIDE SEQUENCE [LARGE SCALE GENOMIC DNA]</scope>
    <source>
        <strain evidence="12 13">MITOT1</strain>
    </source>
</reference>
<evidence type="ECO:0000256" key="4">
    <source>
        <dbReference type="ARBA" id="ARBA00022679"/>
    </source>
</evidence>
<dbReference type="InterPro" id="IPR035965">
    <property type="entry name" value="PAS-like_dom_sf"/>
</dbReference>
<evidence type="ECO:0000256" key="7">
    <source>
        <dbReference type="ARBA" id="ARBA00022840"/>
    </source>
</evidence>